<accession>D5GM71</accession>
<feature type="region of interest" description="Disordered" evidence="9">
    <location>
        <begin position="1"/>
        <end position="69"/>
    </location>
</feature>
<feature type="region of interest" description="Disordered" evidence="9">
    <location>
        <begin position="875"/>
        <end position="897"/>
    </location>
</feature>
<dbReference type="InterPro" id="IPR013087">
    <property type="entry name" value="Znf_C2H2_type"/>
</dbReference>
<protein>
    <submittedName>
        <fullName evidence="11">(Perigord truffle) hypothetical protein</fullName>
    </submittedName>
</protein>
<evidence type="ECO:0000256" key="8">
    <source>
        <dbReference type="PROSITE-ProRule" id="PRU00042"/>
    </source>
</evidence>
<feature type="compositionally biased region" description="Polar residues" evidence="9">
    <location>
        <begin position="37"/>
        <end position="46"/>
    </location>
</feature>
<evidence type="ECO:0000259" key="10">
    <source>
        <dbReference type="PROSITE" id="PS50157"/>
    </source>
</evidence>
<dbReference type="PROSITE" id="PS50157">
    <property type="entry name" value="ZINC_FINGER_C2H2_2"/>
    <property type="match status" value="1"/>
</dbReference>
<feature type="compositionally biased region" description="Polar residues" evidence="9">
    <location>
        <begin position="1"/>
        <end position="10"/>
    </location>
</feature>
<dbReference type="InParanoid" id="D5GM71"/>
<keyword evidence="4" id="KW-0862">Zinc</keyword>
<feature type="region of interest" description="Disordered" evidence="9">
    <location>
        <begin position="719"/>
        <end position="785"/>
    </location>
</feature>
<organism evidence="11 12">
    <name type="scientific">Tuber melanosporum (strain Mel28)</name>
    <name type="common">Perigord black truffle</name>
    <dbReference type="NCBI Taxonomy" id="656061"/>
    <lineage>
        <taxon>Eukaryota</taxon>
        <taxon>Fungi</taxon>
        <taxon>Dikarya</taxon>
        <taxon>Ascomycota</taxon>
        <taxon>Pezizomycotina</taxon>
        <taxon>Pezizomycetes</taxon>
        <taxon>Pezizales</taxon>
        <taxon>Tuberaceae</taxon>
        <taxon>Tuber</taxon>
    </lineage>
</organism>
<reference evidence="11 12" key="1">
    <citation type="journal article" date="2010" name="Nature">
        <title>Perigord black truffle genome uncovers evolutionary origins and mechanisms of symbiosis.</title>
        <authorList>
            <person name="Martin F."/>
            <person name="Kohler A."/>
            <person name="Murat C."/>
            <person name="Balestrini R."/>
            <person name="Coutinho P.M."/>
            <person name="Jaillon O."/>
            <person name="Montanini B."/>
            <person name="Morin E."/>
            <person name="Noel B."/>
            <person name="Percudani R."/>
            <person name="Porcel B."/>
            <person name="Rubini A."/>
            <person name="Amicucci A."/>
            <person name="Amselem J."/>
            <person name="Anthouard V."/>
            <person name="Arcioni S."/>
            <person name="Artiguenave F."/>
            <person name="Aury J.M."/>
            <person name="Ballario P."/>
            <person name="Bolchi A."/>
            <person name="Brenna A."/>
            <person name="Brun A."/>
            <person name="Buee M."/>
            <person name="Cantarel B."/>
            <person name="Chevalier G."/>
            <person name="Couloux A."/>
            <person name="Da Silva C."/>
            <person name="Denoeud F."/>
            <person name="Duplessis S."/>
            <person name="Ghignone S."/>
            <person name="Hilselberger B."/>
            <person name="Iotti M."/>
            <person name="Marcais B."/>
            <person name="Mello A."/>
            <person name="Miranda M."/>
            <person name="Pacioni G."/>
            <person name="Quesneville H."/>
            <person name="Riccioni C."/>
            <person name="Ruotolo R."/>
            <person name="Splivallo R."/>
            <person name="Stocchi V."/>
            <person name="Tisserant E."/>
            <person name="Viscomi A.R."/>
            <person name="Zambonelli A."/>
            <person name="Zampieri E."/>
            <person name="Henrissat B."/>
            <person name="Lebrun M.H."/>
            <person name="Paolocci F."/>
            <person name="Bonfante P."/>
            <person name="Ottonello S."/>
            <person name="Wincker P."/>
        </authorList>
    </citation>
    <scope>NUCLEOTIDE SEQUENCE [LARGE SCALE GENOMIC DNA]</scope>
    <source>
        <strain evidence="11 12">Mel28</strain>
    </source>
</reference>
<evidence type="ECO:0000313" key="11">
    <source>
        <dbReference type="EMBL" id="CAZ85614.1"/>
    </source>
</evidence>
<dbReference type="SMART" id="SM00355">
    <property type="entry name" value="ZnF_C2H2"/>
    <property type="match status" value="3"/>
</dbReference>
<feature type="region of interest" description="Disordered" evidence="9">
    <location>
        <begin position="575"/>
        <end position="624"/>
    </location>
</feature>
<feature type="compositionally biased region" description="Basic and acidic residues" evidence="9">
    <location>
        <begin position="15"/>
        <end position="25"/>
    </location>
</feature>
<evidence type="ECO:0000256" key="2">
    <source>
        <dbReference type="ARBA" id="ARBA00022723"/>
    </source>
</evidence>
<dbReference type="GO" id="GO:0008270">
    <property type="term" value="F:zinc ion binding"/>
    <property type="evidence" value="ECO:0007669"/>
    <property type="project" value="UniProtKB-KW"/>
</dbReference>
<keyword evidence="5" id="KW-0805">Transcription regulation</keyword>
<dbReference type="PANTHER" id="PTHR46179:SF13">
    <property type="entry name" value="C2H2-TYPE DOMAIN-CONTAINING PROTEIN"/>
    <property type="match status" value="1"/>
</dbReference>
<feature type="domain" description="C2H2-type" evidence="10">
    <location>
        <begin position="629"/>
        <end position="651"/>
    </location>
</feature>
<dbReference type="eggNOG" id="ENOG502S2AR">
    <property type="taxonomic scope" value="Eukaryota"/>
</dbReference>
<evidence type="ECO:0000256" key="5">
    <source>
        <dbReference type="ARBA" id="ARBA00023015"/>
    </source>
</evidence>
<evidence type="ECO:0000313" key="12">
    <source>
        <dbReference type="Proteomes" id="UP000006911"/>
    </source>
</evidence>
<sequence>MLGRSNTTTPAGDPEVTKKHIDRVNSRMNPILESIEATGSRSQPLNEDQMEVDPLPGIFCDTTMSSSSTASDSWMVGEEISDNDPEVINSIDDLERAFDDCLPNSSDTMDGIEGSDKDTLLKPEDVASPLHKPLLHTSHSVHESPETLRVGLVAAQDHKHPKSDSGIGSTQGSPGNAFLYKEYKGPDYEGSGRLFFGELPSCDTGNPVKEVYSVRVEGSGPSRNGSPGSSSCTVEASETIANYNGHHESPPQLDEIHTSYGPTVFHYGEPTPPGSAIRSPSAYSFFEVRDFPKTKQLSTQSVEAMVQYILNPILLDEAFEDFWQLCEQAKRGIFQGKICWLRDLEKFLFDGIPAVRSLSSYKAFCETFLSNCQRALPYIRELDQQRSYDPVYSSAYFIDALHRAKESADAWTAEKNKVMRMANYDSQSVSEELDTSGNNKSKLKDFVPLPNIISSEGRKRKMPIDIGHDESQMKRALTPNKAAGSAQPRLAIQTTAPLGYFDGYHDALPSSPLRVENIGYPLNPRFDFPPRVLTAAQSGKFSEYTHPSSESTAANATALLPSDVSGDHRVMTRHSIGYPQAPTPADTNYSGSPAAPASFEGHSGSSHGTSRRKASVPAGKPDEEDAPIYRCDQCPREFPRPCDLTKHKKTHERPFKCDDEGCKYHIEGFPTNKERERHQNDIHVANSKEWKCTYSPCAYKSKRESNCKQHMEKAHGYNYKRMKRNPRKRPEQLTKPVTSDKKKRGAIRKASVATSRSTTVSKAIKASRSSRPEAPEATALPGQDSNVAVTTGFDMYQGYPQSPTIHGTSDEYQLLDTEMPPTSYFDGSPPTNFVPSPADAPIGYNPPMDAYQANHPMMGNSGWFSSQSSSFLDPFLSEFEQSSAPYDDGVGDDDTAD</sequence>
<keyword evidence="7" id="KW-0539">Nucleus</keyword>
<dbReference type="GeneID" id="9187398"/>
<evidence type="ECO:0000256" key="6">
    <source>
        <dbReference type="ARBA" id="ARBA00023163"/>
    </source>
</evidence>
<keyword evidence="2" id="KW-0479">Metal-binding</keyword>
<evidence type="ECO:0000256" key="1">
    <source>
        <dbReference type="ARBA" id="ARBA00004123"/>
    </source>
</evidence>
<evidence type="ECO:0000256" key="3">
    <source>
        <dbReference type="ARBA" id="ARBA00022771"/>
    </source>
</evidence>
<keyword evidence="6" id="KW-0804">Transcription</keyword>
<proteinExistence type="predicted"/>
<gene>
    <name evidence="11" type="ORF">GSTUM_00010551001</name>
</gene>
<dbReference type="Gene3D" id="3.30.160.60">
    <property type="entry name" value="Classic Zinc Finger"/>
    <property type="match status" value="1"/>
</dbReference>
<keyword evidence="3 8" id="KW-0863">Zinc-finger</keyword>
<dbReference type="HOGENOM" id="CLU_322669_0_0_1"/>
<dbReference type="RefSeq" id="XP_002841423.1">
    <property type="nucleotide sequence ID" value="XM_002841377.1"/>
</dbReference>
<dbReference type="PANTHER" id="PTHR46179">
    <property type="entry name" value="ZINC FINGER PROTEIN"/>
    <property type="match status" value="1"/>
</dbReference>
<dbReference type="InterPro" id="IPR036236">
    <property type="entry name" value="Znf_C2H2_sf"/>
</dbReference>
<dbReference type="AlphaFoldDB" id="D5GM71"/>
<feature type="compositionally biased region" description="Low complexity" evidence="9">
    <location>
        <begin position="748"/>
        <end position="763"/>
    </location>
</feature>
<keyword evidence="12" id="KW-1185">Reference proteome</keyword>
<dbReference type="PROSITE" id="PS00028">
    <property type="entry name" value="ZINC_FINGER_C2H2_1"/>
    <property type="match status" value="1"/>
</dbReference>
<dbReference type="Proteomes" id="UP000006911">
    <property type="component" value="Unassembled WGS sequence"/>
</dbReference>
<evidence type="ECO:0000256" key="4">
    <source>
        <dbReference type="ARBA" id="ARBA00022833"/>
    </source>
</evidence>
<comment type="subcellular location">
    <subcellularLocation>
        <location evidence="1">Nucleus</location>
    </subcellularLocation>
</comment>
<dbReference type="GO" id="GO:0006357">
    <property type="term" value="P:regulation of transcription by RNA polymerase II"/>
    <property type="evidence" value="ECO:0007669"/>
    <property type="project" value="TreeGrafter"/>
</dbReference>
<dbReference type="SUPFAM" id="SSF57667">
    <property type="entry name" value="beta-beta-alpha zinc fingers"/>
    <property type="match status" value="1"/>
</dbReference>
<evidence type="ECO:0000256" key="7">
    <source>
        <dbReference type="ARBA" id="ARBA00023242"/>
    </source>
</evidence>
<evidence type="ECO:0000256" key="9">
    <source>
        <dbReference type="SAM" id="MobiDB-lite"/>
    </source>
</evidence>
<dbReference type="EMBL" id="FN430352">
    <property type="protein sequence ID" value="CAZ85614.1"/>
    <property type="molecule type" value="Genomic_DNA"/>
</dbReference>
<dbReference type="GO" id="GO:0005634">
    <property type="term" value="C:nucleus"/>
    <property type="evidence" value="ECO:0007669"/>
    <property type="project" value="UniProtKB-SubCell"/>
</dbReference>
<name>D5GM71_TUBMM</name>
<dbReference type="InterPro" id="IPR051061">
    <property type="entry name" value="Zinc_finger_trans_reg"/>
</dbReference>
<dbReference type="KEGG" id="tml:GSTUM_00010551001"/>